<dbReference type="InterPro" id="IPR001509">
    <property type="entry name" value="Epimerase_deHydtase"/>
</dbReference>
<evidence type="ECO:0000313" key="12">
    <source>
        <dbReference type="Proteomes" id="UP000062398"/>
    </source>
</evidence>
<dbReference type="EC" id="3.13.1.1" evidence="3"/>
<evidence type="ECO:0000313" key="4">
    <source>
        <dbReference type="EMBL" id="AKV73407.1"/>
    </source>
</evidence>
<dbReference type="PATRIC" id="fig|43687.5.peg.245"/>
<accession>A0A088E4Y2</accession>
<gene>
    <name evidence="3" type="ORF">HA72_0241</name>
    <name evidence="4" type="ORF">MsedA_0252</name>
    <name evidence="5" type="ORF">MsedB_0252</name>
    <name evidence="6" type="ORF">MsedC_0251</name>
    <name evidence="7" type="ORF">MsedD_0252</name>
    <name evidence="8" type="ORF">MsedE_0252</name>
</gene>
<dbReference type="Proteomes" id="UP000029084">
    <property type="component" value="Chromosome"/>
</dbReference>
<dbReference type="EMBL" id="CP012175">
    <property type="protein sequence ID" value="AKV80142.1"/>
    <property type="molecule type" value="Genomic_DNA"/>
</dbReference>
<dbReference type="AlphaFoldDB" id="A0A088E4Y2"/>
<evidence type="ECO:0000313" key="13">
    <source>
        <dbReference type="Proteomes" id="UP000062475"/>
    </source>
</evidence>
<evidence type="ECO:0000256" key="1">
    <source>
        <dbReference type="ARBA" id="ARBA00007637"/>
    </source>
</evidence>
<evidence type="ECO:0000313" key="6">
    <source>
        <dbReference type="EMBL" id="AKV77897.1"/>
    </source>
</evidence>
<dbReference type="NCBIfam" id="NF041015">
    <property type="entry name" value="UDPsulfquin_syn"/>
    <property type="match status" value="1"/>
</dbReference>
<dbReference type="EMBL" id="CP012172">
    <property type="protein sequence ID" value="AKV73407.1"/>
    <property type="molecule type" value="Genomic_DNA"/>
</dbReference>
<dbReference type="OMA" id="YGTAGMK"/>
<dbReference type="RefSeq" id="WP_011921386.1">
    <property type="nucleotide sequence ID" value="NZ_AP019770.1"/>
</dbReference>
<sequence length="384" mass="43647">MKALILGIDGYIGWALALRLVAKGHEVAGIDNLSTRRFSAEVGSDSAFPLPSPKERVEAVKRKLGADIKFIVGDAKDKALLEETIRDFKPDVIVHFAEQRSAPYSMKDYEHAWYTLENNLKSTLSLLYAVSEIDPSIHILKMGTMGEYGTPNFDIPESAFVKAIIQGKEDTIPTPKWGGSYYHWSKIFDTFLILFKGKLSNLTVTDIMQGPVYGTRTEEITDEELRTRFDFDETWGTVINRYCVEAVLGLPLTPYGKGKQTRGFISLEDSVEALRLLIENPPKDGEYRVVNQFAEVYNVRQLAEIVKNAAEELGLKTDITHVKNPRVEAEEHYYNPEVKVLPSLGFKPKRNIRDETKVMIKDLLPYKERLESFKHVIMPKTVWK</sequence>
<dbReference type="PANTHER" id="PTHR43000">
    <property type="entry name" value="DTDP-D-GLUCOSE 4,6-DEHYDRATASE-RELATED"/>
    <property type="match status" value="1"/>
</dbReference>
<evidence type="ECO:0000313" key="14">
    <source>
        <dbReference type="Proteomes" id="UP000068832"/>
    </source>
</evidence>
<dbReference type="Pfam" id="PF01370">
    <property type="entry name" value="Epimerase"/>
    <property type="match status" value="1"/>
</dbReference>
<evidence type="ECO:0000259" key="2">
    <source>
        <dbReference type="Pfam" id="PF01370"/>
    </source>
</evidence>
<dbReference type="EMBL" id="CP012174">
    <property type="protein sequence ID" value="AKV77897.1"/>
    <property type="molecule type" value="Genomic_DNA"/>
</dbReference>
<dbReference type="EMBL" id="CP008822">
    <property type="protein sequence ID" value="AIM26405.1"/>
    <property type="molecule type" value="Genomic_DNA"/>
</dbReference>
<evidence type="ECO:0000313" key="9">
    <source>
        <dbReference type="Proteomes" id="UP000029084"/>
    </source>
</evidence>
<dbReference type="OrthoDB" id="4907at2157"/>
<dbReference type="GeneID" id="97614717"/>
<dbReference type="EMBL" id="CP012173">
    <property type="protein sequence ID" value="AKV75651.1"/>
    <property type="molecule type" value="Genomic_DNA"/>
</dbReference>
<dbReference type="InterPro" id="IPR036291">
    <property type="entry name" value="NAD(P)-bd_dom_sf"/>
</dbReference>
<dbReference type="EMBL" id="CP012176">
    <property type="protein sequence ID" value="AKV82384.1"/>
    <property type="molecule type" value="Genomic_DNA"/>
</dbReference>
<feature type="domain" description="NAD-dependent epimerase/dehydratase" evidence="2">
    <location>
        <begin position="3"/>
        <end position="291"/>
    </location>
</feature>
<dbReference type="SUPFAM" id="SSF51735">
    <property type="entry name" value="NAD(P)-binding Rossmann-fold domains"/>
    <property type="match status" value="1"/>
</dbReference>
<protein>
    <submittedName>
        <fullName evidence="4">NAD-dependent dehydratase</fullName>
    </submittedName>
    <submittedName>
        <fullName evidence="3">UDP-sulfoquinovose synthase</fullName>
        <ecNumber evidence="3">3.13.1.1</ecNumber>
    </submittedName>
</protein>
<dbReference type="Proteomes" id="UP000062398">
    <property type="component" value="Chromosome"/>
</dbReference>
<reference evidence="3 9" key="1">
    <citation type="journal article" date="2014" name="J. Bacteriol.">
        <title>Role of an Archaeal PitA Transporter in the Copper and Arsenic Resistance of Metallosphaera sedula, an Extreme Thermoacidophile.</title>
        <authorList>
            <person name="McCarthy S."/>
            <person name="Ai C."/>
            <person name="Wheaton G."/>
            <person name="Tevatia R."/>
            <person name="Eckrich V."/>
            <person name="Kelly R."/>
            <person name="Blum P."/>
        </authorList>
    </citation>
    <scope>NUCLEOTIDE SEQUENCE [LARGE SCALE GENOMIC DNA]</scope>
    <source>
        <strain evidence="3 9">CuR1</strain>
    </source>
</reference>
<name>A0A088E4Y2_9CREN</name>
<dbReference type="Proteomes" id="UP000068832">
    <property type="component" value="Chromosome"/>
</dbReference>
<evidence type="ECO:0000313" key="8">
    <source>
        <dbReference type="EMBL" id="AKV82384.1"/>
    </source>
</evidence>
<dbReference type="InterPro" id="IPR053578">
    <property type="entry name" value="UDP-sulfoquinovose_synthase"/>
</dbReference>
<dbReference type="GO" id="GO:0046507">
    <property type="term" value="F:UDPsulfoquinovose synthase activity"/>
    <property type="evidence" value="ECO:0007669"/>
    <property type="project" value="UniProtKB-EC"/>
</dbReference>
<dbReference type="Gene3D" id="3.90.25.10">
    <property type="entry name" value="UDP-galactose 4-epimerase, domain 1"/>
    <property type="match status" value="1"/>
</dbReference>
<evidence type="ECO:0000313" key="11">
    <source>
        <dbReference type="Proteomes" id="UP000061362"/>
    </source>
</evidence>
<comment type="similarity">
    <text evidence="1">Belongs to the NAD(P)-dependent epimerase/dehydratase family.</text>
</comment>
<keyword evidence="3" id="KW-0378">Hydrolase</keyword>
<dbReference type="Proteomes" id="UP000062475">
    <property type="component" value="Chromosome"/>
</dbReference>
<dbReference type="Proteomes" id="UP000061362">
    <property type="component" value="Chromosome"/>
</dbReference>
<dbReference type="Gene3D" id="3.40.50.720">
    <property type="entry name" value="NAD(P)-binding Rossmann-like Domain"/>
    <property type="match status" value="1"/>
</dbReference>
<evidence type="ECO:0000313" key="3">
    <source>
        <dbReference type="EMBL" id="AIM26405.1"/>
    </source>
</evidence>
<dbReference type="Proteomes" id="UP000056255">
    <property type="component" value="Chromosome"/>
</dbReference>
<evidence type="ECO:0000313" key="10">
    <source>
        <dbReference type="Proteomes" id="UP000056255"/>
    </source>
</evidence>
<evidence type="ECO:0000313" key="5">
    <source>
        <dbReference type="EMBL" id="AKV75651.1"/>
    </source>
</evidence>
<reference evidence="11 12" key="2">
    <citation type="journal article" date="2015" name="Genome Announc.">
        <title>Complete Genome Sequences of Evolved Arsenate-Resistant Metallosphaera sedula Strains.</title>
        <authorList>
            <person name="Ai C."/>
            <person name="McCarthy S."/>
            <person name="Schackwitz W."/>
            <person name="Martin J."/>
            <person name="Lipzen A."/>
            <person name="Blum P."/>
        </authorList>
    </citation>
    <scope>NUCLEOTIDE SEQUENCE [LARGE SCALE GENOMIC DNA]</scope>
    <source>
        <strain evidence="6 12">ARS120-1</strain>
        <strain evidence="7 11">ARS120-2</strain>
        <strain evidence="4 14">ARS50-1</strain>
        <strain evidence="5 13">ARS50-2</strain>
    </source>
</reference>
<organism evidence="3 9">
    <name type="scientific">Metallosphaera sedula</name>
    <dbReference type="NCBI Taxonomy" id="43687"/>
    <lineage>
        <taxon>Archaea</taxon>
        <taxon>Thermoproteota</taxon>
        <taxon>Thermoprotei</taxon>
        <taxon>Sulfolobales</taxon>
        <taxon>Sulfolobaceae</taxon>
        <taxon>Metallosphaera</taxon>
    </lineage>
</organism>
<evidence type="ECO:0000313" key="7">
    <source>
        <dbReference type="EMBL" id="AKV80142.1"/>
    </source>
</evidence>
<reference evidence="8 10" key="3">
    <citation type="submission" date="2015-07" db="EMBL/GenBank/DDBJ databases">
        <title>Physiological, transcriptional responses and genome re-sequencing of acid resistant extremely thermoacidophilic Metallosphaera sedula SARC-M1.</title>
        <authorList>
            <person name="Ai C."/>
            <person name="McCarthy S."/>
            <person name="Eckrich V."/>
            <person name="Rudrappa D."/>
            <person name="Qiu G."/>
            <person name="Blum P."/>
        </authorList>
    </citation>
    <scope>NUCLEOTIDE SEQUENCE [LARGE SCALE GENOMIC DNA]</scope>
    <source>
        <strain evidence="8 10">SARC-M1</strain>
    </source>
</reference>
<proteinExistence type="inferred from homology"/>